<reference evidence="1" key="1">
    <citation type="journal article" date="2021" name="Nat. Commun.">
        <title>Genetic determinants of endophytism in the Arabidopsis root mycobiome.</title>
        <authorList>
            <person name="Mesny F."/>
            <person name="Miyauchi S."/>
            <person name="Thiergart T."/>
            <person name="Pickel B."/>
            <person name="Atanasova L."/>
            <person name="Karlsson M."/>
            <person name="Huettel B."/>
            <person name="Barry K.W."/>
            <person name="Haridas S."/>
            <person name="Chen C."/>
            <person name="Bauer D."/>
            <person name="Andreopoulos W."/>
            <person name="Pangilinan J."/>
            <person name="LaButti K."/>
            <person name="Riley R."/>
            <person name="Lipzen A."/>
            <person name="Clum A."/>
            <person name="Drula E."/>
            <person name="Henrissat B."/>
            <person name="Kohler A."/>
            <person name="Grigoriev I.V."/>
            <person name="Martin F.M."/>
            <person name="Hacquard S."/>
        </authorList>
    </citation>
    <scope>NUCLEOTIDE SEQUENCE</scope>
    <source>
        <strain evidence="1">MPI-CAGE-AT-0023</strain>
    </source>
</reference>
<dbReference type="EMBL" id="JAGMUX010000017">
    <property type="protein sequence ID" value="KAH7234862.1"/>
    <property type="molecule type" value="Genomic_DNA"/>
</dbReference>
<sequence>MASSERRLSTGGTPPYKVFIQKPSHSEFRDHTGRHYNVVTSRAGPNAAIVKLGIQLYCLGEPEFNPQDMGSSLLNSDAVEGWGNARNHWPRVDVHTGFDTVEECIEHHRREKAFRKEAVKKMKDHAVAGLLEAEAKEKLAAEIQGKEPLPHIVPSWCESAKFVENRWSLGDRYKSWIFVIPAERSSWEDVIDHGLLQVKFDLDVSPAMFYSESPTFSLTREGEHGWIILEKTGVETLKPVEILHLCAREERGTSESTPGSDRTLFGAWCDATMQLRDCTYKPTGCKSCRTDEPHDFCEEEMDEHYNDEDGQCVACRREEEEEKRRREQQNDQPK</sequence>
<organism evidence="1 2">
    <name type="scientific">Fusarium redolens</name>
    <dbReference type="NCBI Taxonomy" id="48865"/>
    <lineage>
        <taxon>Eukaryota</taxon>
        <taxon>Fungi</taxon>
        <taxon>Dikarya</taxon>
        <taxon>Ascomycota</taxon>
        <taxon>Pezizomycotina</taxon>
        <taxon>Sordariomycetes</taxon>
        <taxon>Hypocreomycetidae</taxon>
        <taxon>Hypocreales</taxon>
        <taxon>Nectriaceae</taxon>
        <taxon>Fusarium</taxon>
        <taxon>Fusarium redolens species complex</taxon>
    </lineage>
</organism>
<protein>
    <submittedName>
        <fullName evidence="1">Uncharacterized protein</fullName>
    </submittedName>
</protein>
<comment type="caution">
    <text evidence="1">The sequence shown here is derived from an EMBL/GenBank/DDBJ whole genome shotgun (WGS) entry which is preliminary data.</text>
</comment>
<proteinExistence type="predicted"/>
<dbReference type="OrthoDB" id="3832628at2759"/>
<dbReference type="AlphaFoldDB" id="A0A9P9GBU2"/>
<accession>A0A9P9GBU2</accession>
<name>A0A9P9GBU2_FUSRE</name>
<keyword evidence="2" id="KW-1185">Reference proteome</keyword>
<gene>
    <name evidence="1" type="ORF">BKA55DRAFT_679607</name>
</gene>
<evidence type="ECO:0000313" key="1">
    <source>
        <dbReference type="EMBL" id="KAH7234862.1"/>
    </source>
</evidence>
<dbReference type="GeneID" id="70228129"/>
<dbReference type="Proteomes" id="UP000720189">
    <property type="component" value="Unassembled WGS sequence"/>
</dbReference>
<dbReference type="RefSeq" id="XP_046044627.1">
    <property type="nucleotide sequence ID" value="XM_046198175.1"/>
</dbReference>
<evidence type="ECO:0000313" key="2">
    <source>
        <dbReference type="Proteomes" id="UP000720189"/>
    </source>
</evidence>